<evidence type="ECO:0000256" key="3">
    <source>
        <dbReference type="ARBA" id="ARBA00023315"/>
    </source>
</evidence>
<dbReference type="KEGG" id="sata:C5746_38250"/>
<keyword evidence="2 6" id="KW-0808">Transferase</keyword>
<protein>
    <recommendedName>
        <fullName evidence="1">[acyl-carrier-protein] S-malonyltransferase</fullName>
        <ecNumber evidence="1">2.3.1.39</ecNumber>
    </recommendedName>
</protein>
<dbReference type="GO" id="GO:0006633">
    <property type="term" value="P:fatty acid biosynthetic process"/>
    <property type="evidence" value="ECO:0007669"/>
    <property type="project" value="TreeGrafter"/>
</dbReference>
<evidence type="ECO:0000256" key="2">
    <source>
        <dbReference type="ARBA" id="ARBA00022679"/>
    </source>
</evidence>
<organism evidence="6 7">
    <name type="scientific">Streptomyces atratus</name>
    <dbReference type="NCBI Taxonomy" id="1893"/>
    <lineage>
        <taxon>Bacteria</taxon>
        <taxon>Bacillati</taxon>
        <taxon>Actinomycetota</taxon>
        <taxon>Actinomycetes</taxon>
        <taxon>Kitasatosporales</taxon>
        <taxon>Streptomycetaceae</taxon>
        <taxon>Streptomyces</taxon>
    </lineage>
</organism>
<dbReference type="Proteomes" id="UP000252698">
    <property type="component" value="Chromosome"/>
</dbReference>
<dbReference type="PANTHER" id="PTHR42681:SF1">
    <property type="entry name" value="MALONYL-COA-ACYL CARRIER PROTEIN TRANSACYLASE, MITOCHONDRIAL"/>
    <property type="match status" value="1"/>
</dbReference>
<sequence length="288" mass="32350">MLVNPVARRLVAQADDVLGYSLLDRYRQAEGDYSEYAQVAFLVNCLALAEWARDRFEPEPTLCVGPSFGGKTVAAYTGVLDFAEAVRLTAGWARLLDEWFAEHHRDVVTHSFTRVPRAELDQVLAELDAQGEWYEISCHVDDDFYMVSLRADVLEWLGKRLRSVGGLPLYTMHPPMHASVFGPLRERAEDELFDGLTFREPRIPVVADQDGTLLTTGDEVRTMLLDGFVRPVRWPDVVAALRRHGVGRLYVSGSDSLFGRVPVTTRNFDVVAVDPRSALQPIRRSFAA</sequence>
<name>A0A2Z5JSC9_STRAR</name>
<accession>A0A2Z5JSC9</accession>
<comment type="catalytic activity">
    <reaction evidence="4">
        <text>holo-[ACP] + malonyl-CoA = malonyl-[ACP] + CoA</text>
        <dbReference type="Rhea" id="RHEA:41792"/>
        <dbReference type="Rhea" id="RHEA-COMP:9623"/>
        <dbReference type="Rhea" id="RHEA-COMP:9685"/>
        <dbReference type="ChEBI" id="CHEBI:57287"/>
        <dbReference type="ChEBI" id="CHEBI:57384"/>
        <dbReference type="ChEBI" id="CHEBI:64479"/>
        <dbReference type="ChEBI" id="CHEBI:78449"/>
        <dbReference type="EC" id="2.3.1.39"/>
    </reaction>
</comment>
<evidence type="ECO:0000259" key="5">
    <source>
        <dbReference type="Pfam" id="PF21124"/>
    </source>
</evidence>
<dbReference type="PANTHER" id="PTHR42681">
    <property type="entry name" value="MALONYL-COA-ACYL CARRIER PROTEIN TRANSACYLASE, MITOCHONDRIAL"/>
    <property type="match status" value="1"/>
</dbReference>
<evidence type="ECO:0000313" key="7">
    <source>
        <dbReference type="Proteomes" id="UP000252698"/>
    </source>
</evidence>
<dbReference type="InterPro" id="IPR016035">
    <property type="entry name" value="Acyl_Trfase/lysoPLipase"/>
</dbReference>
<dbReference type="GeneID" id="95524158"/>
<dbReference type="AlphaFoldDB" id="A0A2Z5JSC9"/>
<dbReference type="RefSeq" id="WP_114249471.1">
    <property type="nucleotide sequence ID" value="NZ_BMRN01000022.1"/>
</dbReference>
<dbReference type="SUPFAM" id="SSF52151">
    <property type="entry name" value="FabD/lysophospholipase-like"/>
    <property type="match status" value="1"/>
</dbReference>
<evidence type="ECO:0000256" key="4">
    <source>
        <dbReference type="ARBA" id="ARBA00048462"/>
    </source>
</evidence>
<dbReference type="EMBL" id="CP027306">
    <property type="protein sequence ID" value="AXE83257.1"/>
    <property type="molecule type" value="Genomic_DNA"/>
</dbReference>
<dbReference type="InterPro" id="IPR050858">
    <property type="entry name" value="Mal-CoA-ACP_Trans/PKS_FabD"/>
</dbReference>
<dbReference type="Pfam" id="PF21124">
    <property type="entry name" value="VinK_C"/>
    <property type="match status" value="1"/>
</dbReference>
<dbReference type="EC" id="2.3.1.39" evidence="1"/>
<dbReference type="InterPro" id="IPR049416">
    <property type="entry name" value="VinK-like_small"/>
</dbReference>
<feature type="domain" description="Malonyl-CoA-[acyl-carrier-protein] transacylase small" evidence="5">
    <location>
        <begin position="111"/>
        <end position="172"/>
    </location>
</feature>
<proteinExistence type="predicted"/>
<gene>
    <name evidence="6" type="ORF">C5746_38250</name>
</gene>
<dbReference type="Gene3D" id="3.40.366.10">
    <property type="entry name" value="Malonyl-Coenzyme A Acyl Carrier Protein, domain 2"/>
    <property type="match status" value="2"/>
</dbReference>
<evidence type="ECO:0000256" key="1">
    <source>
        <dbReference type="ARBA" id="ARBA00013258"/>
    </source>
</evidence>
<evidence type="ECO:0000313" key="6">
    <source>
        <dbReference type="EMBL" id="AXE83257.1"/>
    </source>
</evidence>
<dbReference type="InterPro" id="IPR001227">
    <property type="entry name" value="Ac_transferase_dom_sf"/>
</dbReference>
<dbReference type="GO" id="GO:0004314">
    <property type="term" value="F:[acyl-carrier-protein] S-malonyltransferase activity"/>
    <property type="evidence" value="ECO:0007669"/>
    <property type="project" value="UniProtKB-EC"/>
</dbReference>
<reference evidence="6 7" key="1">
    <citation type="journal article" date="2018" name="Front. Microbiol.">
        <title>Genome Sequencing of Streptomyces atratus SCSIOZH16 and Activation Production of Nocardamine via Metabolic Engineering.</title>
        <authorList>
            <person name="Li Y."/>
            <person name="Zhang C."/>
            <person name="Liu C."/>
            <person name="Ju J."/>
            <person name="Ma J."/>
        </authorList>
    </citation>
    <scope>NUCLEOTIDE SEQUENCE [LARGE SCALE GENOMIC DNA]</scope>
    <source>
        <strain evidence="6 7">SCSIO_ZH16</strain>
    </source>
</reference>
<keyword evidence="3" id="KW-0012">Acyltransferase</keyword>